<dbReference type="AlphaFoldDB" id="A0A1B6HKS5"/>
<dbReference type="EMBL" id="GECU01036515">
    <property type="protein sequence ID" value="JAS71191.1"/>
    <property type="molecule type" value="Transcribed_RNA"/>
</dbReference>
<feature type="compositionally biased region" description="Basic and acidic residues" evidence="1">
    <location>
        <begin position="126"/>
        <end position="160"/>
    </location>
</feature>
<feature type="compositionally biased region" description="Polar residues" evidence="1">
    <location>
        <begin position="280"/>
        <end position="295"/>
    </location>
</feature>
<feature type="region of interest" description="Disordered" evidence="1">
    <location>
        <begin position="126"/>
        <end position="221"/>
    </location>
</feature>
<feature type="compositionally biased region" description="Polar residues" evidence="1">
    <location>
        <begin position="433"/>
        <end position="442"/>
    </location>
</feature>
<proteinExistence type="predicted"/>
<reference evidence="3" key="1">
    <citation type="submission" date="2015-11" db="EMBL/GenBank/DDBJ databases">
        <title>De novo transcriptome assembly of four potential Pierce s Disease insect vectors from Arizona vineyards.</title>
        <authorList>
            <person name="Tassone E.E."/>
        </authorList>
    </citation>
    <scope>NUCLEOTIDE SEQUENCE</scope>
</reference>
<protein>
    <submittedName>
        <fullName evidence="3">Uncharacterized protein</fullName>
    </submittedName>
</protein>
<feature type="region of interest" description="Disordered" evidence="1">
    <location>
        <begin position="407"/>
        <end position="477"/>
    </location>
</feature>
<name>A0A1B6HKS5_9HEMI</name>
<feature type="compositionally biased region" description="Low complexity" evidence="1">
    <location>
        <begin position="598"/>
        <end position="607"/>
    </location>
</feature>
<feature type="compositionally biased region" description="Polar residues" evidence="1">
    <location>
        <begin position="244"/>
        <end position="254"/>
    </location>
</feature>
<feature type="non-terminal residue" evidence="3">
    <location>
        <position position="1"/>
    </location>
</feature>
<feature type="compositionally biased region" description="Basic and acidic residues" evidence="1">
    <location>
        <begin position="1"/>
        <end position="19"/>
    </location>
</feature>
<accession>A0A1B6HKS5</accession>
<sequence>AEANMAEEKVSTAQREKTQSKLHKPSTSQLSQPSSSGDGSTRTGKPAPVSFSIKKPKEERLEHASIFPLEESSNEEDEEGKELKSSNQKVETEKSQSLEKQQSPIKENVREEVDFSAVIDWLNKEQEEINKSKKRAVEKTSDSIQKSMKDPSTKDSRSKDVAANGKHVSGPKASTKGEERRKASISKSENKKTGHSSRDHSRKRKHERKETSSSTKKMVKKTADLEDELFSDLLSVSDDPDVATGSSDSVSNRPLDSRLKEERRRKVKEMLAKFSHPAADTTSLFLSKPRSSTSKNTEDTEVHSSAESSTYLSTQSSANGKSSRENTDFASSQENLLSPEKKETAKPPAEETEEMMRQRVKEALTRYNKAASETFPIHSDQPNSPMAVHIRDAPLHLMSSTIKKIEEETEKHQKSPTAQNFNPTGIWDPDNPTPSTSNSTDIRYSRDSPSKTKPQRSSRPPPGFEARSIRPPPGFEGVTPSHIDFSIINLLINDSTTLVDKTSNTTYRLLGKSSQEPEGTQAVQKPEKTATRTSLKKKSSRSKSPDVETGRVDKTLKVEEENTKKRTQKKHHRSHSHKSKKYRKKPDKYSKQSKHSRSASTSSSSSN</sequence>
<feature type="region of interest" description="Disordered" evidence="1">
    <location>
        <begin position="235"/>
        <end position="358"/>
    </location>
</feature>
<organism evidence="3">
    <name type="scientific">Homalodisca liturata</name>
    <dbReference type="NCBI Taxonomy" id="320908"/>
    <lineage>
        <taxon>Eukaryota</taxon>
        <taxon>Metazoa</taxon>
        <taxon>Ecdysozoa</taxon>
        <taxon>Arthropoda</taxon>
        <taxon>Hexapoda</taxon>
        <taxon>Insecta</taxon>
        <taxon>Pterygota</taxon>
        <taxon>Neoptera</taxon>
        <taxon>Paraneoptera</taxon>
        <taxon>Hemiptera</taxon>
        <taxon>Auchenorrhyncha</taxon>
        <taxon>Membracoidea</taxon>
        <taxon>Cicadellidae</taxon>
        <taxon>Cicadellinae</taxon>
        <taxon>Proconiini</taxon>
        <taxon>Homalodisca</taxon>
    </lineage>
</organism>
<feature type="compositionally biased region" description="Low complexity" evidence="1">
    <location>
        <begin position="25"/>
        <end position="41"/>
    </location>
</feature>
<dbReference type="EMBL" id="GECU01032406">
    <property type="protein sequence ID" value="JAS75300.1"/>
    <property type="molecule type" value="Transcribed_RNA"/>
</dbReference>
<feature type="compositionally biased region" description="Polar residues" evidence="1">
    <location>
        <begin position="305"/>
        <end position="321"/>
    </location>
</feature>
<feature type="region of interest" description="Disordered" evidence="1">
    <location>
        <begin position="1"/>
        <end position="114"/>
    </location>
</feature>
<evidence type="ECO:0000313" key="2">
    <source>
        <dbReference type="EMBL" id="JAS71191.1"/>
    </source>
</evidence>
<feature type="compositionally biased region" description="Polar residues" evidence="1">
    <location>
        <begin position="510"/>
        <end position="523"/>
    </location>
</feature>
<feature type="region of interest" description="Disordered" evidence="1">
    <location>
        <begin position="510"/>
        <end position="607"/>
    </location>
</feature>
<evidence type="ECO:0000313" key="3">
    <source>
        <dbReference type="EMBL" id="JAS75300.1"/>
    </source>
</evidence>
<feature type="compositionally biased region" description="Basic and acidic residues" evidence="1">
    <location>
        <begin position="255"/>
        <end position="271"/>
    </location>
</feature>
<feature type="compositionally biased region" description="Basic residues" evidence="1">
    <location>
        <begin position="565"/>
        <end position="597"/>
    </location>
</feature>
<feature type="compositionally biased region" description="Basic and acidic residues" evidence="1">
    <location>
        <begin position="543"/>
        <end position="564"/>
    </location>
</feature>
<gene>
    <name evidence="4" type="ORF">g.25881</name>
    <name evidence="2" type="ORF">g.25883</name>
    <name evidence="3" type="ORF">g.25885</name>
</gene>
<feature type="compositionally biased region" description="Basic and acidic residues" evidence="1">
    <location>
        <begin position="175"/>
        <end position="199"/>
    </location>
</feature>
<dbReference type="EMBL" id="GECU01002338">
    <property type="protein sequence ID" value="JAT05369.1"/>
    <property type="molecule type" value="Transcribed_RNA"/>
</dbReference>
<feature type="compositionally biased region" description="Basic and acidic residues" evidence="1">
    <location>
        <begin position="339"/>
        <end position="358"/>
    </location>
</feature>
<evidence type="ECO:0000256" key="1">
    <source>
        <dbReference type="SAM" id="MobiDB-lite"/>
    </source>
</evidence>
<evidence type="ECO:0000313" key="4">
    <source>
        <dbReference type="EMBL" id="JAT05369.1"/>
    </source>
</evidence>